<reference evidence="1 2" key="1">
    <citation type="submission" date="2019-06" db="EMBL/GenBank/DDBJ databases">
        <title>Draft genomes of female and male turbot (Scophthalmus maximus).</title>
        <authorList>
            <person name="Xu H."/>
            <person name="Xu X.-W."/>
            <person name="Shao C."/>
            <person name="Chen S."/>
        </authorList>
    </citation>
    <scope>NUCLEOTIDE SEQUENCE [LARGE SCALE GENOMIC DNA]</scope>
    <source>
        <strain evidence="1">Ysfricsl-2016a</strain>
        <tissue evidence="1">Blood</tissue>
    </source>
</reference>
<organism evidence="1 2">
    <name type="scientific">Scophthalmus maximus</name>
    <name type="common">Turbot</name>
    <name type="synonym">Psetta maxima</name>
    <dbReference type="NCBI Taxonomy" id="52904"/>
    <lineage>
        <taxon>Eukaryota</taxon>
        <taxon>Metazoa</taxon>
        <taxon>Chordata</taxon>
        <taxon>Craniata</taxon>
        <taxon>Vertebrata</taxon>
        <taxon>Euteleostomi</taxon>
        <taxon>Actinopterygii</taxon>
        <taxon>Neopterygii</taxon>
        <taxon>Teleostei</taxon>
        <taxon>Neoteleostei</taxon>
        <taxon>Acanthomorphata</taxon>
        <taxon>Carangaria</taxon>
        <taxon>Pleuronectiformes</taxon>
        <taxon>Pleuronectoidei</taxon>
        <taxon>Scophthalmidae</taxon>
        <taxon>Scophthalmus</taxon>
    </lineage>
</organism>
<dbReference type="EMBL" id="VEVO01000012">
    <property type="protein sequence ID" value="KAF0034355.1"/>
    <property type="molecule type" value="Genomic_DNA"/>
</dbReference>
<proteinExistence type="predicted"/>
<gene>
    <name evidence="1" type="ORF">F2P81_014421</name>
</gene>
<protein>
    <submittedName>
        <fullName evidence="1">Uncharacterized protein</fullName>
    </submittedName>
</protein>
<name>A0A6A4SP59_SCOMX</name>
<evidence type="ECO:0000313" key="2">
    <source>
        <dbReference type="Proteomes" id="UP000438429"/>
    </source>
</evidence>
<dbReference type="Proteomes" id="UP000438429">
    <property type="component" value="Unassembled WGS sequence"/>
</dbReference>
<dbReference type="AlphaFoldDB" id="A0A6A4SP59"/>
<comment type="caution">
    <text evidence="1">The sequence shown here is derived from an EMBL/GenBank/DDBJ whole genome shotgun (WGS) entry which is preliminary data.</text>
</comment>
<accession>A0A6A4SP59</accession>
<evidence type="ECO:0000313" key="1">
    <source>
        <dbReference type="EMBL" id="KAF0034355.1"/>
    </source>
</evidence>
<sequence length="135" mass="15405">MFTSREISITFSSVASPLADWPDADDKRNLAPVETSFLEGTDICEKQQSKIDAGQVLRSFDREFCFVHVTSNFRQMRRFDRSELDSPIAAPTGSIRRKVFFICWIVIVSTVEGNGTSMRNDVFRFPSQCDKPKKL</sequence>